<dbReference type="InterPro" id="IPR043595">
    <property type="entry name" value="FaeB/C/D"/>
</dbReference>
<keyword evidence="6" id="KW-0119">Carbohydrate metabolism</keyword>
<comment type="subcellular location">
    <subcellularLocation>
        <location evidence="1">Secreted</location>
    </subcellularLocation>
</comment>
<feature type="signal peptide" evidence="8">
    <location>
        <begin position="1"/>
        <end position="23"/>
    </location>
</feature>
<organism evidence="9 10">
    <name type="scientific">Mariniflexile litorale</name>
    <dbReference type="NCBI Taxonomy" id="3045158"/>
    <lineage>
        <taxon>Bacteria</taxon>
        <taxon>Pseudomonadati</taxon>
        <taxon>Bacteroidota</taxon>
        <taxon>Flavobacteriia</taxon>
        <taxon>Flavobacteriales</taxon>
        <taxon>Flavobacteriaceae</taxon>
        <taxon>Mariniflexile</taxon>
    </lineage>
</organism>
<evidence type="ECO:0000256" key="4">
    <source>
        <dbReference type="ARBA" id="ARBA00022729"/>
    </source>
</evidence>
<evidence type="ECO:0000313" key="10">
    <source>
        <dbReference type="Proteomes" id="UP001224325"/>
    </source>
</evidence>
<dbReference type="InterPro" id="IPR029058">
    <property type="entry name" value="AB_hydrolase_fold"/>
</dbReference>
<gene>
    <name evidence="9" type="ORF">QLS71_000340</name>
</gene>
<dbReference type="Pfam" id="PF10503">
    <property type="entry name" value="Esterase_PHB"/>
    <property type="match status" value="1"/>
</dbReference>
<dbReference type="AlphaFoldDB" id="A0AAU7EGC3"/>
<dbReference type="SUPFAM" id="SSF53474">
    <property type="entry name" value="alpha/beta-Hydrolases"/>
    <property type="match status" value="1"/>
</dbReference>
<evidence type="ECO:0000256" key="7">
    <source>
        <dbReference type="ARBA" id="ARBA00023326"/>
    </source>
</evidence>
<name>A0AAU7EGC3_9FLAO</name>
<dbReference type="EMBL" id="CP155618">
    <property type="protein sequence ID" value="XBL14486.1"/>
    <property type="molecule type" value="Genomic_DNA"/>
</dbReference>
<evidence type="ECO:0000256" key="6">
    <source>
        <dbReference type="ARBA" id="ARBA00023277"/>
    </source>
</evidence>
<dbReference type="InterPro" id="IPR010126">
    <property type="entry name" value="Esterase_phb"/>
</dbReference>
<evidence type="ECO:0000256" key="3">
    <source>
        <dbReference type="ARBA" id="ARBA00022651"/>
    </source>
</evidence>
<sequence>MKVKTFNLIIYFSLSIMVFIGCASGEDATTNTDSGLRKFESIEVDGRTRNYILKLPKTFEKTESIPLVIFLHGFGGKAAQAENEYGMNVKADTEGFAVVYPEGVPNEGLLGLRSWNAGDCCDYAQEKNIDDVVFIEELIDYLMLKYPKLNKNKVYATGISNGAMMCYRLAAELSDKIAAIAPVSGPMMMDFKLVKSMPILHIHSSLDTKVPFEGGVGLGGYTYNSVVSTLETWQIQNNCSLETKVSQYENYIVKHYLGCSDRNDIFLYLTSDGGHSWPGSIKARINADTPSTAFIANDVIWEFFKAH</sequence>
<dbReference type="PANTHER" id="PTHR38050:SF2">
    <property type="entry name" value="FERULOYL ESTERASE C-RELATED"/>
    <property type="match status" value="1"/>
</dbReference>
<proteinExistence type="predicted"/>
<dbReference type="Gene3D" id="3.40.50.1820">
    <property type="entry name" value="alpha/beta hydrolase"/>
    <property type="match status" value="1"/>
</dbReference>
<keyword evidence="3" id="KW-0858">Xylan degradation</keyword>
<reference evidence="9" key="1">
    <citation type="submission" date="2024-04" db="EMBL/GenBank/DDBJ databases">
        <title>Mariniflexile litorale, isolated from the shallow sediments of the Sea of Japan.</title>
        <authorList>
            <person name="Romanenko L."/>
            <person name="Isaeva M."/>
        </authorList>
    </citation>
    <scope>NUCLEOTIDE SEQUENCE [LARGE SCALE GENOMIC DNA]</scope>
    <source>
        <strain evidence="9">KMM 9835</strain>
    </source>
</reference>
<keyword evidence="5" id="KW-0378">Hydrolase</keyword>
<protein>
    <submittedName>
        <fullName evidence="9">PHB depolymerase family esterase</fullName>
    </submittedName>
</protein>
<accession>A0AAU7EGC3</accession>
<dbReference type="GO" id="GO:0045493">
    <property type="term" value="P:xylan catabolic process"/>
    <property type="evidence" value="ECO:0007669"/>
    <property type="project" value="UniProtKB-KW"/>
</dbReference>
<evidence type="ECO:0000256" key="1">
    <source>
        <dbReference type="ARBA" id="ARBA00004613"/>
    </source>
</evidence>
<dbReference type="RefSeq" id="WP_308992451.1">
    <property type="nucleotide sequence ID" value="NZ_CP155618.1"/>
</dbReference>
<keyword evidence="4 8" id="KW-0732">Signal</keyword>
<keyword evidence="7" id="KW-0624">Polysaccharide degradation</keyword>
<evidence type="ECO:0000256" key="8">
    <source>
        <dbReference type="SAM" id="SignalP"/>
    </source>
</evidence>
<dbReference type="GO" id="GO:0005576">
    <property type="term" value="C:extracellular region"/>
    <property type="evidence" value="ECO:0007669"/>
    <property type="project" value="UniProtKB-SubCell"/>
</dbReference>
<feature type="chain" id="PRO_5043694589" evidence="8">
    <location>
        <begin position="24"/>
        <end position="307"/>
    </location>
</feature>
<dbReference type="GO" id="GO:0030600">
    <property type="term" value="F:feruloyl esterase activity"/>
    <property type="evidence" value="ECO:0007669"/>
    <property type="project" value="InterPro"/>
</dbReference>
<evidence type="ECO:0000256" key="2">
    <source>
        <dbReference type="ARBA" id="ARBA00022525"/>
    </source>
</evidence>
<dbReference type="PROSITE" id="PS51257">
    <property type="entry name" value="PROKAR_LIPOPROTEIN"/>
    <property type="match status" value="1"/>
</dbReference>
<dbReference type="PANTHER" id="PTHR38050">
    <property type="match status" value="1"/>
</dbReference>
<keyword evidence="2" id="KW-0964">Secreted</keyword>
<evidence type="ECO:0000313" key="9">
    <source>
        <dbReference type="EMBL" id="XBL14486.1"/>
    </source>
</evidence>
<dbReference type="KEGG" id="mlil:QLS71_000340"/>
<keyword evidence="10" id="KW-1185">Reference proteome</keyword>
<evidence type="ECO:0000256" key="5">
    <source>
        <dbReference type="ARBA" id="ARBA00022801"/>
    </source>
</evidence>
<dbReference type="Proteomes" id="UP001224325">
    <property type="component" value="Chromosome"/>
</dbReference>